<gene>
    <name evidence="1" type="ORF">CBI30_09575</name>
</gene>
<keyword evidence="2" id="KW-1185">Reference proteome</keyword>
<accession>A0A254PSA1</accession>
<dbReference type="EMBL" id="NGUO01000016">
    <property type="protein sequence ID" value="OWS69415.1"/>
    <property type="molecule type" value="Genomic_DNA"/>
</dbReference>
<dbReference type="InterPro" id="IPR027417">
    <property type="entry name" value="P-loop_NTPase"/>
</dbReference>
<comment type="caution">
    <text evidence="1">The sequence shown here is derived from an EMBL/GenBank/DDBJ whole genome shotgun (WGS) entry which is preliminary data.</text>
</comment>
<name>A0A254PSA1_9BURK</name>
<organism evidence="1 2">
    <name type="scientific">Polynucleobacter aenigmaticus</name>
    <dbReference type="NCBI Taxonomy" id="1743164"/>
    <lineage>
        <taxon>Bacteria</taxon>
        <taxon>Pseudomonadati</taxon>
        <taxon>Pseudomonadota</taxon>
        <taxon>Betaproteobacteria</taxon>
        <taxon>Burkholderiales</taxon>
        <taxon>Burkholderiaceae</taxon>
        <taxon>Polynucleobacter</taxon>
    </lineage>
</organism>
<reference evidence="1 2" key="1">
    <citation type="submission" date="2017-05" db="EMBL/GenBank/DDBJ databases">
        <title>Polynucleobacter sp. MWH-K35W1 isolated from the permanently anoxic monimolimnion of a meromictic lake.</title>
        <authorList>
            <person name="Hahn M.W."/>
        </authorList>
    </citation>
    <scope>NUCLEOTIDE SEQUENCE [LARGE SCALE GENOMIC DNA]</scope>
    <source>
        <strain evidence="1 2">MWH-K35W1</strain>
    </source>
</reference>
<dbReference type="SUPFAM" id="SSF52540">
    <property type="entry name" value="P-loop containing nucleoside triphosphate hydrolases"/>
    <property type="match status" value="1"/>
</dbReference>
<protein>
    <submittedName>
        <fullName evidence="1">Uncharacterized protein</fullName>
    </submittedName>
</protein>
<dbReference type="Gene3D" id="3.40.50.300">
    <property type="entry name" value="P-loop containing nucleotide triphosphate hydrolases"/>
    <property type="match status" value="1"/>
</dbReference>
<dbReference type="Proteomes" id="UP000198104">
    <property type="component" value="Unassembled WGS sequence"/>
</dbReference>
<evidence type="ECO:0000313" key="2">
    <source>
        <dbReference type="Proteomes" id="UP000198104"/>
    </source>
</evidence>
<dbReference type="RefSeq" id="WP_088528079.1">
    <property type="nucleotide sequence ID" value="NZ_NGUO01000016.1"/>
</dbReference>
<dbReference type="OrthoDB" id="784829at2"/>
<proteinExistence type="predicted"/>
<evidence type="ECO:0000313" key="1">
    <source>
        <dbReference type="EMBL" id="OWS69415.1"/>
    </source>
</evidence>
<sequence>MVNSGKALLKSEARQALANRPMVNIGLAQVQEMPNTSAKKKIDWRADLSGLSTTEELMKDISDIQFCWMRLLVQGHLTVIVAKGNGGKTTVMIQACAEMVKEDYEIFYVNVDASADQLKGYHDHARENGYTLLAPDLHVGKSANDVVEMLFRMSKADENYAGTVLVLDTLKKFAEMMNKKLAKDFYSMLRSLTAKGMTVICLAHTNKYDDKDGKPIFEGVGDLRNDFDELMYFIPVKNDDGSLVVSTLLDKIRATGMMNYTFDITKDRQVTTRDKFEDTMSLHQIQAAMEVDRELIDFIFDSITMTSKSINEIYEEAKSQGMPFGRDKIRRVATAYSSDKCKQPLWLAIATGRNGSRYGLITDAYKEELSRK</sequence>
<dbReference type="AlphaFoldDB" id="A0A254PSA1"/>